<comment type="caution">
    <text evidence="1">The sequence shown here is derived from an EMBL/GenBank/DDBJ whole genome shotgun (WGS) entry which is preliminary data.</text>
</comment>
<keyword evidence="2" id="KW-1185">Reference proteome</keyword>
<dbReference type="AlphaFoldDB" id="A0A1Y1ZX84"/>
<dbReference type="STRING" id="1231657.A0A1Y1ZX84"/>
<name>A0A1Y1ZX84_9PLEO</name>
<gene>
    <name evidence="1" type="ORF">BCR34DRAFT_644586</name>
</gene>
<dbReference type="EMBL" id="MCFA01000029">
    <property type="protein sequence ID" value="ORY14863.1"/>
    <property type="molecule type" value="Genomic_DNA"/>
</dbReference>
<evidence type="ECO:0000313" key="1">
    <source>
        <dbReference type="EMBL" id="ORY14863.1"/>
    </source>
</evidence>
<reference evidence="1 2" key="1">
    <citation type="submission" date="2016-07" db="EMBL/GenBank/DDBJ databases">
        <title>Pervasive Adenine N6-methylation of Active Genes in Fungi.</title>
        <authorList>
            <consortium name="DOE Joint Genome Institute"/>
            <person name="Mondo S.J."/>
            <person name="Dannebaum R.O."/>
            <person name="Kuo R.C."/>
            <person name="Labutti K."/>
            <person name="Haridas S."/>
            <person name="Kuo A."/>
            <person name="Salamov A."/>
            <person name="Ahrendt S.R."/>
            <person name="Lipzen A."/>
            <person name="Sullivan W."/>
            <person name="Andreopoulos W.B."/>
            <person name="Clum A."/>
            <person name="Lindquist E."/>
            <person name="Daum C."/>
            <person name="Ramamoorthy G.K."/>
            <person name="Gryganskyi A."/>
            <person name="Culley D."/>
            <person name="Magnuson J.K."/>
            <person name="James T.Y."/>
            <person name="O'Malley M.A."/>
            <person name="Stajich J.E."/>
            <person name="Spatafora J.W."/>
            <person name="Visel A."/>
            <person name="Grigoriev I.V."/>
        </authorList>
    </citation>
    <scope>NUCLEOTIDE SEQUENCE [LARGE SCALE GENOMIC DNA]</scope>
    <source>
        <strain evidence="1 2">CBS 115471</strain>
    </source>
</reference>
<evidence type="ECO:0000313" key="2">
    <source>
        <dbReference type="Proteomes" id="UP000193144"/>
    </source>
</evidence>
<protein>
    <submittedName>
        <fullName evidence="1">Uncharacterized protein</fullName>
    </submittedName>
</protein>
<accession>A0A1Y1ZX84</accession>
<sequence length="186" mass="20816">MVSGYTYLAEGPDDSKMRRILETLPNAGGNMREAVMELLFQEPRQMEHHDWQRVADMIVSRYATHLGLLAEFTDPSTFRKSLEAVTEPFYSMQNSQVDVAVGRCVMQDIPTHYSDVLAGSAIMAVSAAIRQNLIHAFAEDNGTASMQIIQALVAHLNWPIWRFCEGCKPEEICWTPVLPLGASKTN</sequence>
<dbReference type="Proteomes" id="UP000193144">
    <property type="component" value="Unassembled WGS sequence"/>
</dbReference>
<dbReference type="OrthoDB" id="10261782at2759"/>
<proteinExistence type="predicted"/>
<organism evidence="1 2">
    <name type="scientific">Clohesyomyces aquaticus</name>
    <dbReference type="NCBI Taxonomy" id="1231657"/>
    <lineage>
        <taxon>Eukaryota</taxon>
        <taxon>Fungi</taxon>
        <taxon>Dikarya</taxon>
        <taxon>Ascomycota</taxon>
        <taxon>Pezizomycotina</taxon>
        <taxon>Dothideomycetes</taxon>
        <taxon>Pleosporomycetidae</taxon>
        <taxon>Pleosporales</taxon>
        <taxon>Lindgomycetaceae</taxon>
        <taxon>Clohesyomyces</taxon>
    </lineage>
</organism>